<dbReference type="RefSeq" id="YP_010804337.1">
    <property type="nucleotide sequence ID" value="NC_077074.1"/>
</dbReference>
<reference evidence="1 2" key="1">
    <citation type="journal article" date="2021" name="Arch.">
        <title>Detection and genetic characterization of a novel parvovirus (family Parvoviridae) in barn owls (Tyto alba) in Hungary.</title>
        <authorList>
            <person name="Hargitai R."/>
            <person name="Boros A."/>
            <person name="Pankovics P."/>
            <person name="Matics R."/>
            <person name="Altan E."/>
            <person name="Delwart E."/>
            <person name="Reuter G."/>
        </authorList>
    </citation>
    <scope>NUCLEOTIDE SEQUENCE [LARGE SCALE GENOMIC DNA]</scope>
    <source>
        <strain evidence="2">barn owl/gyb-MR2/2015/HUN</strain>
    </source>
</reference>
<proteinExistence type="predicted"/>
<accession>A0A7T1NDR1</accession>
<organism evidence="1 2">
    <name type="scientific">Barn owl parvovirus</name>
    <dbReference type="NCBI Taxonomy" id="3070825"/>
    <lineage>
        <taxon>Viruses</taxon>
        <taxon>Monodnaviria</taxon>
        <taxon>Shotokuvirae</taxon>
        <taxon>Cossaviricota</taxon>
        <taxon>Quintoviricetes</taxon>
        <taxon>Piccovirales</taxon>
        <taxon>Parvoviridae</taxon>
        <taxon>Hamaparvovirinae</taxon>
        <taxon>Chaphamaparvovirus</taxon>
        <taxon>Chaphamaparvovirus strigiform1</taxon>
    </lineage>
</organism>
<dbReference type="EMBL" id="MT580795">
    <property type="protein sequence ID" value="QPN96886.1"/>
    <property type="molecule type" value="Genomic_DNA"/>
</dbReference>
<evidence type="ECO:0000313" key="2">
    <source>
        <dbReference type="Proteomes" id="UP001162123"/>
    </source>
</evidence>
<evidence type="ECO:0000313" key="1">
    <source>
        <dbReference type="EMBL" id="QPN96886.1"/>
    </source>
</evidence>
<protein>
    <submittedName>
        <fullName evidence="1">Capsid protein</fullName>
    </submittedName>
</protein>
<name>A0A7T1NDR1_9VIRU</name>
<dbReference type="GeneID" id="80543156"/>
<keyword evidence="2" id="KW-1185">Reference proteome</keyword>
<sequence length="509" mass="59166">MLFLLLQMVDVSFSNCYMSYILNGPYIYPPDNKEVMDTGNGVNTGWHIIPNFLWRHFVTPKQWADLMIHYEAYHVKGYTITLYNMIPMTQQLAIQGTSVFTAFNNTIYAIAYQDTLYETSWETWLNTAVTPNQPNLAWKEGLIYNLDSDQKRRLQWPVYIWKAPQWRVSTTTTFAYTDKNGQGEGVFPFVGKPDGIFWDPLNRPEHIMELRPGKNAIKFTWECHPCDADKWFNIDQVAAWAPWTVDGPFICGGRPQTRKLTAEMDPDLASTEFQSSPHTSDYTVPNMANLPIVPMGWWWKEMRQTIIDTNHFDWHKPDKYWSGTEYEMYKYGPTQCFIKMIPLFDDNGTHISASAQIAARVEIHLSCKKRRSAIFAPTWGPFGWRQLYSARQRNRIYQPDYIRYRTGGARRSWQNVNTVATNGPHAPFWREDPYVTTDNVNTHYPQLPGYSFGTEALQGKEPLQITVEPSTSSRTFKLPCIKPRQKSTPRDAVEQKDVDVKMMEDITQM</sequence>
<dbReference type="KEGG" id="vg:80543156"/>
<dbReference type="Proteomes" id="UP001162123">
    <property type="component" value="Segment"/>
</dbReference>